<dbReference type="Proteomes" id="UP000790709">
    <property type="component" value="Unassembled WGS sequence"/>
</dbReference>
<evidence type="ECO:0000313" key="1">
    <source>
        <dbReference type="EMBL" id="KAH7924250.1"/>
    </source>
</evidence>
<dbReference type="EMBL" id="MU266429">
    <property type="protein sequence ID" value="KAH7924250.1"/>
    <property type="molecule type" value="Genomic_DNA"/>
</dbReference>
<protein>
    <submittedName>
        <fullName evidence="1">Uncharacterized protein</fullName>
    </submittedName>
</protein>
<reference evidence="1" key="1">
    <citation type="journal article" date="2021" name="New Phytol.">
        <title>Evolutionary innovations through gain and loss of genes in the ectomycorrhizal Boletales.</title>
        <authorList>
            <person name="Wu G."/>
            <person name="Miyauchi S."/>
            <person name="Morin E."/>
            <person name="Kuo A."/>
            <person name="Drula E."/>
            <person name="Varga T."/>
            <person name="Kohler A."/>
            <person name="Feng B."/>
            <person name="Cao Y."/>
            <person name="Lipzen A."/>
            <person name="Daum C."/>
            <person name="Hundley H."/>
            <person name="Pangilinan J."/>
            <person name="Johnson J."/>
            <person name="Barry K."/>
            <person name="LaButti K."/>
            <person name="Ng V."/>
            <person name="Ahrendt S."/>
            <person name="Min B."/>
            <person name="Choi I.G."/>
            <person name="Park H."/>
            <person name="Plett J.M."/>
            <person name="Magnuson J."/>
            <person name="Spatafora J.W."/>
            <person name="Nagy L.G."/>
            <person name="Henrissat B."/>
            <person name="Grigoriev I.V."/>
            <person name="Yang Z.L."/>
            <person name="Xu J."/>
            <person name="Martin F.M."/>
        </authorList>
    </citation>
    <scope>NUCLEOTIDE SEQUENCE</scope>
    <source>
        <strain evidence="1">KUC20120723A-06</strain>
    </source>
</reference>
<evidence type="ECO:0000313" key="2">
    <source>
        <dbReference type="Proteomes" id="UP000790709"/>
    </source>
</evidence>
<name>A0ACB8BER5_9AGAM</name>
<gene>
    <name evidence="1" type="ORF">BV22DRAFT_1105598</name>
</gene>
<proteinExistence type="predicted"/>
<comment type="caution">
    <text evidence="1">The sequence shown here is derived from an EMBL/GenBank/DDBJ whole genome shotgun (WGS) entry which is preliminary data.</text>
</comment>
<accession>A0ACB8BER5</accession>
<keyword evidence="2" id="KW-1185">Reference proteome</keyword>
<sequence length="457" mass="50532">MGNLVWHDLSRFVSLSASVYAVWASFWGMFFRKFFWDFVGGILRNPGGLQPSPKVHIFIMLIVKIPVVQILTMVSGFMLIALEYPLPLFKGSILHRSIPLRIVLLTIQSFLAVLFYQAFDTALASGDLFFFQSEIHQHEEAGVEFEIRLCPALQKKPIEPAPTANAGVALTNQPVEVIKKADPFAPPYVPNLHVGDLRDEDSSGDYVVLLNKFCVVPHHFLLVTKEFRSQTSPLIPPDLVQVYLLLLAARQANKHYIAFYNCGPNSGASQSHKHIQFIEVEDDGPPIERLARAAKLEVQGKTVSLETKKPFSLTSMPYANHVFRLPILSPRATPAQLEKIVFPPFLSLLDLVISTVRHDPDYPPGTPSYNAILTLEHMHLIPRKQETHTLTGTGEKLSVNSLGFAGMLLVKSEEELAAVKAEGMGTILGGVGLGSVHDLQVAGTSLEAPDVDNEEDM</sequence>
<organism evidence="1 2">
    <name type="scientific">Leucogyrophana mollusca</name>
    <dbReference type="NCBI Taxonomy" id="85980"/>
    <lineage>
        <taxon>Eukaryota</taxon>
        <taxon>Fungi</taxon>
        <taxon>Dikarya</taxon>
        <taxon>Basidiomycota</taxon>
        <taxon>Agaricomycotina</taxon>
        <taxon>Agaricomycetes</taxon>
        <taxon>Agaricomycetidae</taxon>
        <taxon>Boletales</taxon>
        <taxon>Boletales incertae sedis</taxon>
        <taxon>Leucogyrophana</taxon>
    </lineage>
</organism>